<dbReference type="GO" id="GO:0016832">
    <property type="term" value="F:aldehyde-lyase activity"/>
    <property type="evidence" value="ECO:0007669"/>
    <property type="project" value="InterPro"/>
</dbReference>
<feature type="binding site" evidence="3">
    <location>
        <position position="82"/>
    </location>
    <ligand>
        <name>Zn(2+)</name>
        <dbReference type="ChEBI" id="CHEBI:29105"/>
        <label>1</label>
        <note>catalytic</note>
    </ligand>
</feature>
<feature type="binding site" evidence="3">
    <location>
        <position position="133"/>
    </location>
    <ligand>
        <name>Zn(2+)</name>
        <dbReference type="ChEBI" id="CHEBI:29105"/>
        <label>2</label>
    </ligand>
</feature>
<feature type="binding site" evidence="2">
    <location>
        <begin position="229"/>
        <end position="232"/>
    </location>
    <ligand>
        <name>dihydroxyacetone phosphate</name>
        <dbReference type="ChEBI" id="CHEBI:57642"/>
    </ligand>
</feature>
<keyword evidence="4" id="KW-0456">Lyase</keyword>
<keyword evidence="3" id="KW-0479">Metal-binding</keyword>
<dbReference type="PANTHER" id="PTHR30304">
    <property type="entry name" value="D-TAGATOSE-1,6-BISPHOSPHATE ALDOLASE"/>
    <property type="match status" value="1"/>
</dbReference>
<feature type="binding site" evidence="2">
    <location>
        <begin position="208"/>
        <end position="210"/>
    </location>
    <ligand>
        <name>dihydroxyacetone phosphate</name>
        <dbReference type="ChEBI" id="CHEBI:57642"/>
    </ligand>
</feature>
<dbReference type="InterPro" id="IPR000771">
    <property type="entry name" value="FBA_II"/>
</dbReference>
<dbReference type="InterPro" id="IPR013785">
    <property type="entry name" value="Aldolase_TIM"/>
</dbReference>
<evidence type="ECO:0000313" key="5">
    <source>
        <dbReference type="Proteomes" id="UP000002663"/>
    </source>
</evidence>
<dbReference type="CDD" id="cd00947">
    <property type="entry name" value="TBP_aldolase_IIB"/>
    <property type="match status" value="1"/>
</dbReference>
<dbReference type="Gene3D" id="3.20.20.70">
    <property type="entry name" value="Aldolase class I"/>
    <property type="match status" value="1"/>
</dbReference>
<dbReference type="PANTHER" id="PTHR30304:SF0">
    <property type="entry name" value="D-TAGATOSE-1,6-BISPHOSPHATE ALDOLASE SUBUNIT GATY-RELATED"/>
    <property type="match status" value="1"/>
</dbReference>
<feature type="active site" description="Proton donor" evidence="1">
    <location>
        <position position="81"/>
    </location>
</feature>
<feature type="binding site" evidence="3">
    <location>
        <position position="179"/>
    </location>
    <ligand>
        <name>Zn(2+)</name>
        <dbReference type="ChEBI" id="CHEBI:29105"/>
        <label>1</label>
        <note>catalytic</note>
    </ligand>
</feature>
<reference evidence="4 5" key="1">
    <citation type="submission" date="2011-01" db="EMBL/GenBank/DDBJ databases">
        <title>Whole genome sequence of Tetragenococcus halophilus NBRC 12172.</title>
        <authorList>
            <person name="Nakazawa H."/>
            <person name="Omata S."/>
            <person name="Koga C."/>
            <person name="Watanabe Y."/>
            <person name="Katano Y."/>
            <person name="Ito N."/>
            <person name="Tsukatani N."/>
            <person name="Ankai A."/>
            <person name="Oguchi A."/>
            <person name="Fukui S."/>
            <person name="Yashiro I."/>
            <person name="Kamata S."/>
            <person name="Hashimoto Y."/>
            <person name="Yamazaki J."/>
            <person name="Taguchi H."/>
            <person name="Tanaka A."/>
            <person name="Koyama T."/>
            <person name="Ichige A."/>
            <person name="Hanya Y."/>
            <person name="Tanikawa S."/>
            <person name="Yamazaki S."/>
            <person name="Fujita N."/>
        </authorList>
    </citation>
    <scope>NUCLEOTIDE SEQUENCE [LARGE SCALE GENOMIC DNA]</scope>
    <source>
        <strain evidence="5">DSM 20338 / JCM 20259 / NCIMB 9735 / NBRC 12172</strain>
    </source>
</reference>
<dbReference type="EMBL" id="AP012046">
    <property type="protein sequence ID" value="BAK95413.1"/>
    <property type="molecule type" value="Genomic_DNA"/>
</dbReference>
<feature type="binding site" evidence="3">
    <location>
        <position position="103"/>
    </location>
    <ligand>
        <name>Zn(2+)</name>
        <dbReference type="ChEBI" id="CHEBI:29105"/>
        <label>2</label>
    </ligand>
</feature>
<feature type="binding site" evidence="3">
    <location>
        <position position="207"/>
    </location>
    <ligand>
        <name>Zn(2+)</name>
        <dbReference type="ChEBI" id="CHEBI:29105"/>
        <label>1</label>
        <note>catalytic</note>
    </ligand>
</feature>
<comment type="cofactor">
    <cofactor evidence="3">
        <name>Zn(2+)</name>
        <dbReference type="ChEBI" id="CHEBI:29105"/>
    </cofactor>
    <text evidence="3">Binds 2 Zn(2+) ions per subunit. One is catalytic and the other provides a structural contribution.</text>
</comment>
<dbReference type="AlphaFoldDB" id="A0AAN1SJV2"/>
<keyword evidence="3" id="KW-0862">Zinc</keyword>
<dbReference type="EC" id="4.1.2.-" evidence="4"/>
<dbReference type="RefSeq" id="WP_014125451.1">
    <property type="nucleotide sequence ID" value="NC_016052.1"/>
</dbReference>
<protein>
    <submittedName>
        <fullName evidence="4">Ketose-bisphosphate aldolase</fullName>
        <ecNumber evidence="4">4.1.2.-</ecNumber>
    </submittedName>
</protein>
<dbReference type="Proteomes" id="UP000002663">
    <property type="component" value="Chromosome"/>
</dbReference>
<dbReference type="PIRSF" id="PIRSF001359">
    <property type="entry name" value="F_bP_aldolase_II"/>
    <property type="match status" value="1"/>
</dbReference>
<evidence type="ECO:0000313" key="4">
    <source>
        <dbReference type="EMBL" id="BAK95413.1"/>
    </source>
</evidence>
<dbReference type="Pfam" id="PF01116">
    <property type="entry name" value="F_bP_aldolase"/>
    <property type="match status" value="1"/>
</dbReference>
<dbReference type="GO" id="GO:0008270">
    <property type="term" value="F:zinc ion binding"/>
    <property type="evidence" value="ECO:0007669"/>
    <property type="project" value="InterPro"/>
</dbReference>
<proteinExistence type="predicted"/>
<accession>A0AAN1SJV2</accession>
<dbReference type="PROSITE" id="PS00806">
    <property type="entry name" value="ALDOLASE_CLASS_II_2"/>
    <property type="match status" value="1"/>
</dbReference>
<dbReference type="GO" id="GO:0005975">
    <property type="term" value="P:carbohydrate metabolic process"/>
    <property type="evidence" value="ECO:0007669"/>
    <property type="project" value="InterPro"/>
</dbReference>
<evidence type="ECO:0000256" key="3">
    <source>
        <dbReference type="PIRSR" id="PIRSR001359-3"/>
    </source>
</evidence>
<evidence type="ECO:0000256" key="2">
    <source>
        <dbReference type="PIRSR" id="PIRSR001359-2"/>
    </source>
</evidence>
<organism evidence="4 5">
    <name type="scientific">Tetragenococcus halophilus (strain DSM 20338 / JCM 20259 / NCIMB 9735 / NBRC 12172)</name>
    <name type="common">Pediococcus halophilus</name>
    <dbReference type="NCBI Taxonomy" id="945021"/>
    <lineage>
        <taxon>Bacteria</taxon>
        <taxon>Bacillati</taxon>
        <taxon>Bacillota</taxon>
        <taxon>Bacilli</taxon>
        <taxon>Lactobacillales</taxon>
        <taxon>Enterococcaceae</taxon>
        <taxon>Tetragenococcus</taxon>
    </lineage>
</organism>
<dbReference type="NCBIfam" id="TIGR00167">
    <property type="entry name" value="cbbA"/>
    <property type="match status" value="1"/>
</dbReference>
<dbReference type="SUPFAM" id="SSF51569">
    <property type="entry name" value="Aldolase"/>
    <property type="match status" value="1"/>
</dbReference>
<sequence>MYKTLKEVTQVAEDLNMTIGAFNAHNLEMLPEMIRAAKEMGSPIIIQTSIDTAKYIGYPVVVAVVKTLANNEMVDVVLHLDHAKDFDEIKTAIDAGYSSVMFDGSALPFKKNIAKTKAVVQYAHAKGVSVEGEIGTIGGTEEGISVPLDEKMYTKPEDAVQFVKETGVDALAVAIGTNHGQFKSKTDVKIPLLKAIHEQVTIPLVVHGGTGVKEEDYPELINNGIRKFNVGTELLVSWTQEAIDSFGETEVNKSLRHNVIPANMKTKEIVRHKIGLFMNLNESMNIGRIKNE</sequence>
<evidence type="ECO:0000256" key="1">
    <source>
        <dbReference type="PIRSR" id="PIRSR001359-1"/>
    </source>
</evidence>
<feature type="binding site" evidence="2">
    <location>
        <position position="180"/>
    </location>
    <ligand>
        <name>dihydroxyacetone phosphate</name>
        <dbReference type="ChEBI" id="CHEBI:57642"/>
    </ligand>
</feature>
<name>A0AAN1SJV2_TETHN</name>
<dbReference type="InterPro" id="IPR050246">
    <property type="entry name" value="Class_II_FBP_aldolase"/>
</dbReference>
<gene>
    <name evidence="4" type="ordered locus">TEH_20860</name>
</gene>
<dbReference type="KEGG" id="thl:TEH_20860"/>